<dbReference type="Proteomes" id="UP001218218">
    <property type="component" value="Unassembled WGS sequence"/>
</dbReference>
<feature type="region of interest" description="Disordered" evidence="1">
    <location>
        <begin position="113"/>
        <end position="136"/>
    </location>
</feature>
<evidence type="ECO:0000313" key="2">
    <source>
        <dbReference type="EMBL" id="KAJ7301929.1"/>
    </source>
</evidence>
<dbReference type="AlphaFoldDB" id="A0AAD6YZH8"/>
<feature type="compositionally biased region" description="Pro residues" evidence="1">
    <location>
        <begin position="115"/>
        <end position="124"/>
    </location>
</feature>
<accession>A0AAD6YZH8</accession>
<evidence type="ECO:0000256" key="1">
    <source>
        <dbReference type="SAM" id="MobiDB-lite"/>
    </source>
</evidence>
<protein>
    <submittedName>
        <fullName evidence="2">Uncharacterized protein</fullName>
    </submittedName>
</protein>
<gene>
    <name evidence="2" type="ORF">DFH08DRAFT_827132</name>
</gene>
<feature type="region of interest" description="Disordered" evidence="1">
    <location>
        <begin position="50"/>
        <end position="84"/>
    </location>
</feature>
<organism evidence="2 3">
    <name type="scientific">Mycena albidolilacea</name>
    <dbReference type="NCBI Taxonomy" id="1033008"/>
    <lineage>
        <taxon>Eukaryota</taxon>
        <taxon>Fungi</taxon>
        <taxon>Dikarya</taxon>
        <taxon>Basidiomycota</taxon>
        <taxon>Agaricomycotina</taxon>
        <taxon>Agaricomycetes</taxon>
        <taxon>Agaricomycetidae</taxon>
        <taxon>Agaricales</taxon>
        <taxon>Marasmiineae</taxon>
        <taxon>Mycenaceae</taxon>
        <taxon>Mycena</taxon>
    </lineage>
</organism>
<keyword evidence="3" id="KW-1185">Reference proteome</keyword>
<sequence>MTDADAAVPKAKSSSRRKQTTSSTSLPHEIDSAGRTRAATRILVKLPKSNASAPADLTPGAEIPELGDTRATTTEGVPLPVPFPIDASDAGSGLPTLQTVSSSSLNFSAALISLPMPPDKPQPSKPVSAKEEYTTS</sequence>
<name>A0AAD6YZH8_9AGAR</name>
<comment type="caution">
    <text evidence="2">The sequence shown here is derived from an EMBL/GenBank/DDBJ whole genome shotgun (WGS) entry which is preliminary data.</text>
</comment>
<reference evidence="2" key="1">
    <citation type="submission" date="2023-03" db="EMBL/GenBank/DDBJ databases">
        <title>Massive genome expansion in bonnet fungi (Mycena s.s.) driven by repeated elements and novel gene families across ecological guilds.</title>
        <authorList>
            <consortium name="Lawrence Berkeley National Laboratory"/>
            <person name="Harder C.B."/>
            <person name="Miyauchi S."/>
            <person name="Viragh M."/>
            <person name="Kuo A."/>
            <person name="Thoen E."/>
            <person name="Andreopoulos B."/>
            <person name="Lu D."/>
            <person name="Skrede I."/>
            <person name="Drula E."/>
            <person name="Henrissat B."/>
            <person name="Morin E."/>
            <person name="Kohler A."/>
            <person name="Barry K."/>
            <person name="LaButti K."/>
            <person name="Morin E."/>
            <person name="Salamov A."/>
            <person name="Lipzen A."/>
            <person name="Mereny Z."/>
            <person name="Hegedus B."/>
            <person name="Baldrian P."/>
            <person name="Stursova M."/>
            <person name="Weitz H."/>
            <person name="Taylor A."/>
            <person name="Grigoriev I.V."/>
            <person name="Nagy L.G."/>
            <person name="Martin F."/>
            <person name="Kauserud H."/>
        </authorList>
    </citation>
    <scope>NUCLEOTIDE SEQUENCE</scope>
    <source>
        <strain evidence="2">CBHHK002</strain>
    </source>
</reference>
<proteinExistence type="predicted"/>
<evidence type="ECO:0000313" key="3">
    <source>
        <dbReference type="Proteomes" id="UP001218218"/>
    </source>
</evidence>
<dbReference type="EMBL" id="JARIHO010000124">
    <property type="protein sequence ID" value="KAJ7301929.1"/>
    <property type="molecule type" value="Genomic_DNA"/>
</dbReference>
<feature type="region of interest" description="Disordered" evidence="1">
    <location>
        <begin position="1"/>
        <end position="37"/>
    </location>
</feature>